<name>E9FWH1_DAPPU</name>
<evidence type="ECO:0000313" key="1">
    <source>
        <dbReference type="EMBL" id="EFX87891.1"/>
    </source>
</evidence>
<protein>
    <submittedName>
        <fullName evidence="1">Uncharacterized protein</fullName>
    </submittedName>
</protein>
<evidence type="ECO:0000313" key="2">
    <source>
        <dbReference type="Proteomes" id="UP000000305"/>
    </source>
</evidence>
<accession>E9FWH1</accession>
<dbReference type="Proteomes" id="UP000000305">
    <property type="component" value="Unassembled WGS sequence"/>
</dbReference>
<dbReference type="EMBL" id="GL732526">
    <property type="protein sequence ID" value="EFX87891.1"/>
    <property type="molecule type" value="Genomic_DNA"/>
</dbReference>
<keyword evidence="2" id="KW-1185">Reference proteome</keyword>
<reference evidence="1 2" key="1">
    <citation type="journal article" date="2011" name="Science">
        <title>The ecoresponsive genome of Daphnia pulex.</title>
        <authorList>
            <person name="Colbourne J.K."/>
            <person name="Pfrender M.E."/>
            <person name="Gilbert D."/>
            <person name="Thomas W.K."/>
            <person name="Tucker A."/>
            <person name="Oakley T.H."/>
            <person name="Tokishita S."/>
            <person name="Aerts A."/>
            <person name="Arnold G.J."/>
            <person name="Basu M.K."/>
            <person name="Bauer D.J."/>
            <person name="Caceres C.E."/>
            <person name="Carmel L."/>
            <person name="Casola C."/>
            <person name="Choi J.H."/>
            <person name="Detter J.C."/>
            <person name="Dong Q."/>
            <person name="Dusheyko S."/>
            <person name="Eads B.D."/>
            <person name="Frohlich T."/>
            <person name="Geiler-Samerotte K.A."/>
            <person name="Gerlach D."/>
            <person name="Hatcher P."/>
            <person name="Jogdeo S."/>
            <person name="Krijgsveld J."/>
            <person name="Kriventseva E.V."/>
            <person name="Kultz D."/>
            <person name="Laforsch C."/>
            <person name="Lindquist E."/>
            <person name="Lopez J."/>
            <person name="Manak J.R."/>
            <person name="Muller J."/>
            <person name="Pangilinan J."/>
            <person name="Patwardhan R.P."/>
            <person name="Pitluck S."/>
            <person name="Pritham E.J."/>
            <person name="Rechtsteiner A."/>
            <person name="Rho M."/>
            <person name="Rogozin I.B."/>
            <person name="Sakarya O."/>
            <person name="Salamov A."/>
            <person name="Schaack S."/>
            <person name="Shapiro H."/>
            <person name="Shiga Y."/>
            <person name="Skalitzky C."/>
            <person name="Smith Z."/>
            <person name="Souvorov A."/>
            <person name="Sung W."/>
            <person name="Tang Z."/>
            <person name="Tsuchiya D."/>
            <person name="Tu H."/>
            <person name="Vos H."/>
            <person name="Wang M."/>
            <person name="Wolf Y.I."/>
            <person name="Yamagata H."/>
            <person name="Yamada T."/>
            <person name="Ye Y."/>
            <person name="Shaw J.R."/>
            <person name="Andrews J."/>
            <person name="Crease T.J."/>
            <person name="Tang H."/>
            <person name="Lucas S.M."/>
            <person name="Robertson H.M."/>
            <person name="Bork P."/>
            <person name="Koonin E.V."/>
            <person name="Zdobnov E.M."/>
            <person name="Grigoriev I.V."/>
            <person name="Lynch M."/>
            <person name="Boore J.L."/>
        </authorList>
    </citation>
    <scope>NUCLEOTIDE SEQUENCE [LARGE SCALE GENOMIC DNA]</scope>
</reference>
<proteinExistence type="predicted"/>
<organism evidence="1 2">
    <name type="scientific">Daphnia pulex</name>
    <name type="common">Water flea</name>
    <dbReference type="NCBI Taxonomy" id="6669"/>
    <lineage>
        <taxon>Eukaryota</taxon>
        <taxon>Metazoa</taxon>
        <taxon>Ecdysozoa</taxon>
        <taxon>Arthropoda</taxon>
        <taxon>Crustacea</taxon>
        <taxon>Branchiopoda</taxon>
        <taxon>Diplostraca</taxon>
        <taxon>Cladocera</taxon>
        <taxon>Anomopoda</taxon>
        <taxon>Daphniidae</taxon>
        <taxon>Daphnia</taxon>
    </lineage>
</organism>
<gene>
    <name evidence="1" type="ORF">DAPPUDRAFT_305588</name>
</gene>
<dbReference type="HOGENOM" id="CLU_2361852_0_0_1"/>
<dbReference type="InParanoid" id="E9FWH1"/>
<dbReference type="KEGG" id="dpx:DAPPUDRAFT_305588"/>
<dbReference type="AlphaFoldDB" id="E9FWH1"/>
<sequence>MDSSTSSWTKSILMQLRLRWTSLGLCSHAVVTNQYCMGLHKMSTLKNLLHTFKKKRMKKMSRPRKDLSTKMSLCSSSCSGQPFQKMHLRGFHSVHP</sequence>